<evidence type="ECO:0000313" key="3">
    <source>
        <dbReference type="EMBL" id="KAK8040345.1"/>
    </source>
</evidence>
<keyword evidence="1" id="KW-0539">Nucleus</keyword>
<evidence type="ECO:0000256" key="2">
    <source>
        <dbReference type="SAM" id="MobiDB-lite"/>
    </source>
</evidence>
<feature type="compositionally biased region" description="Polar residues" evidence="2">
    <location>
        <begin position="138"/>
        <end position="149"/>
    </location>
</feature>
<dbReference type="PANTHER" id="PTHR37540:SF5">
    <property type="entry name" value="TRANSCRIPTION FACTOR DOMAIN-CONTAINING PROTEIN"/>
    <property type="match status" value="1"/>
</dbReference>
<dbReference type="EMBL" id="JAQQWI010000001">
    <property type="protein sequence ID" value="KAK8040345.1"/>
    <property type="molecule type" value="Genomic_DNA"/>
</dbReference>
<evidence type="ECO:0000313" key="4">
    <source>
        <dbReference type="Proteomes" id="UP001396898"/>
    </source>
</evidence>
<keyword evidence="4" id="KW-1185">Reference proteome</keyword>
<protein>
    <submittedName>
        <fullName evidence="3">Uncharacterized protein</fullName>
    </submittedName>
</protein>
<name>A0ABR1T184_9PEZI</name>
<accession>A0ABR1T184</accession>
<proteinExistence type="predicted"/>
<gene>
    <name evidence="3" type="ORF">PG991_000133</name>
</gene>
<comment type="caution">
    <text evidence="3">The sequence shown here is derived from an EMBL/GenBank/DDBJ whole genome shotgun (WGS) entry which is preliminary data.</text>
</comment>
<sequence length="615" mass="68085">MEPPPVAVVSHHGGLAQDLEEAPLVRDLGDDDADQEGSGAAHIGEPYLFVDPTSRPVLDVAARPGDLLLFLDLWPFNKSPNGSSSCSRCKSIDFPEVHSQFSFPVRMPQYKFVAVEGGTGKPAKLTKSIRSHSIRTALRNSGNSAQQPTIKAAASRIHISDQSNDETKSRRRESRDAAAAKLLTVENGAPTELLAPLLPTRIGSVDDGSLDPFDSLPVSPSLQVNYLVKYLLTKFNFNAATADPKRHWLPYAMRSAAMMHSTLAMAAVLWRAENAALDKSLQLEGMRQKYEAICEVRAQLPKHVGLEREHNDLAPLMSTMSTLVFVEIYDGNFETAELHLQGVRTLFNSHHRRNNLEADFIFCKSTILADIEVAIIRGRQLMFPTLHTSQASPPVLTLNSSENQSFDNSITESDSKAVADIFTRLRQALLARKSPEAQYSLLHDADCRILRYLSKERDVPSDVIKRTHALLLAAHVFMYATLRHVPSKSTLMRRMVTRLHHTVEESLAAGSIWVGKKPALMWVALVGMLGTGLSETGQEGQWFLSLFKYAACADSCANYAVCNRDIRKIFSTFLWDEAYCQPVLAAALERLQRTDPPDSLSSGLGNMFEEYASHC</sequence>
<feature type="region of interest" description="Disordered" evidence="2">
    <location>
        <begin position="137"/>
        <end position="173"/>
    </location>
</feature>
<dbReference type="PANTHER" id="PTHR37540">
    <property type="entry name" value="TRANSCRIPTION FACTOR (ACR-2), PUTATIVE-RELATED-RELATED"/>
    <property type="match status" value="1"/>
</dbReference>
<evidence type="ECO:0000256" key="1">
    <source>
        <dbReference type="ARBA" id="ARBA00023242"/>
    </source>
</evidence>
<dbReference type="InterPro" id="IPR021858">
    <property type="entry name" value="Fun_TF"/>
</dbReference>
<reference evidence="3 4" key="1">
    <citation type="submission" date="2023-01" db="EMBL/GenBank/DDBJ databases">
        <title>Analysis of 21 Apiospora genomes using comparative genomics revels a genus with tremendous synthesis potential of carbohydrate active enzymes and secondary metabolites.</title>
        <authorList>
            <person name="Sorensen T."/>
        </authorList>
    </citation>
    <scope>NUCLEOTIDE SEQUENCE [LARGE SCALE GENOMIC DNA]</scope>
    <source>
        <strain evidence="3 4">CBS 20057</strain>
    </source>
</reference>
<dbReference type="Proteomes" id="UP001396898">
    <property type="component" value="Unassembled WGS sequence"/>
</dbReference>
<organism evidence="3 4">
    <name type="scientific">Apiospora marii</name>
    <dbReference type="NCBI Taxonomy" id="335849"/>
    <lineage>
        <taxon>Eukaryota</taxon>
        <taxon>Fungi</taxon>
        <taxon>Dikarya</taxon>
        <taxon>Ascomycota</taxon>
        <taxon>Pezizomycotina</taxon>
        <taxon>Sordariomycetes</taxon>
        <taxon>Xylariomycetidae</taxon>
        <taxon>Amphisphaeriales</taxon>
        <taxon>Apiosporaceae</taxon>
        <taxon>Apiospora</taxon>
    </lineage>
</organism>
<dbReference type="Pfam" id="PF11951">
    <property type="entry name" value="Fungal_trans_2"/>
    <property type="match status" value="1"/>
</dbReference>